<comment type="caution">
    <text evidence="1">The sequence shown here is derived from an EMBL/GenBank/DDBJ whole genome shotgun (WGS) entry which is preliminary data.</text>
</comment>
<evidence type="ECO:0000313" key="1">
    <source>
        <dbReference type="EMBL" id="KII72677.1"/>
    </source>
</evidence>
<proteinExistence type="predicted"/>
<organism evidence="1 2">
    <name type="scientific">Thelohanellus kitauei</name>
    <name type="common">Myxosporean</name>
    <dbReference type="NCBI Taxonomy" id="669202"/>
    <lineage>
        <taxon>Eukaryota</taxon>
        <taxon>Metazoa</taxon>
        <taxon>Cnidaria</taxon>
        <taxon>Myxozoa</taxon>
        <taxon>Myxosporea</taxon>
        <taxon>Bivalvulida</taxon>
        <taxon>Platysporina</taxon>
        <taxon>Myxobolidae</taxon>
        <taxon>Thelohanellus</taxon>
    </lineage>
</organism>
<gene>
    <name evidence="1" type="ORF">RF11_15186</name>
</gene>
<dbReference type="AlphaFoldDB" id="A0A0C2NFA1"/>
<name>A0A0C2NFA1_THEKT</name>
<protein>
    <submittedName>
        <fullName evidence="1">Uncharacterized protein</fullName>
    </submittedName>
</protein>
<accession>A0A0C2NFA1</accession>
<dbReference type="Proteomes" id="UP000031668">
    <property type="component" value="Unassembled WGS sequence"/>
</dbReference>
<dbReference type="EMBL" id="JWZT01001146">
    <property type="protein sequence ID" value="KII72677.1"/>
    <property type="molecule type" value="Genomic_DNA"/>
</dbReference>
<evidence type="ECO:0000313" key="2">
    <source>
        <dbReference type="Proteomes" id="UP000031668"/>
    </source>
</evidence>
<reference evidence="1 2" key="1">
    <citation type="journal article" date="2014" name="Genome Biol. Evol.">
        <title>The genome of the myxosporean Thelohanellus kitauei shows adaptations to nutrient acquisition within its fish host.</title>
        <authorList>
            <person name="Yang Y."/>
            <person name="Xiong J."/>
            <person name="Zhou Z."/>
            <person name="Huo F."/>
            <person name="Miao W."/>
            <person name="Ran C."/>
            <person name="Liu Y."/>
            <person name="Zhang J."/>
            <person name="Feng J."/>
            <person name="Wang M."/>
            <person name="Wang M."/>
            <person name="Wang L."/>
            <person name="Yao B."/>
        </authorList>
    </citation>
    <scope>NUCLEOTIDE SEQUENCE [LARGE SCALE GENOMIC DNA]</scope>
    <source>
        <strain evidence="1">Wuqing</strain>
    </source>
</reference>
<sequence length="179" mass="20867">MQPRKVSFNVMDKHLPEKRNRLTFESVPNEQIVFIDLNYSFHEFDDIALISFKLTKIDYSIGSIPYNMSDTVVQCFIENEIQNTIFQPTLYSRNKPIGDMFYFDVIITVPNSTNQNILACKCPFPYIGHRCQHRKAFINTARNTYTNIENKDFCVSGWSGKECKQKECFEGFCLHGGNY</sequence>
<keyword evidence="2" id="KW-1185">Reference proteome</keyword>